<evidence type="ECO:0000256" key="5">
    <source>
        <dbReference type="ARBA" id="ARBA00022989"/>
    </source>
</evidence>
<dbReference type="EC" id="2.7.8.41" evidence="10"/>
<dbReference type="InterPro" id="IPR000462">
    <property type="entry name" value="CDP-OH_P_trans"/>
</dbReference>
<evidence type="ECO:0000256" key="1">
    <source>
        <dbReference type="ARBA" id="ARBA00004141"/>
    </source>
</evidence>
<dbReference type="EMBL" id="NIVC01000525">
    <property type="protein sequence ID" value="PAA81517.1"/>
    <property type="molecule type" value="Genomic_DNA"/>
</dbReference>
<evidence type="ECO:0000256" key="3">
    <source>
        <dbReference type="ARBA" id="ARBA00022679"/>
    </source>
</evidence>
<comment type="catalytic activity">
    <reaction evidence="11">
        <text>a CDP-1,2-diacyl-sn-glycerol + a 1,2-diacyl-sn-glycero-3-phospho-(1'-sn-glycerol) = a cardiolipin + CMP + H(+)</text>
        <dbReference type="Rhea" id="RHEA:32931"/>
        <dbReference type="ChEBI" id="CHEBI:15378"/>
        <dbReference type="ChEBI" id="CHEBI:58332"/>
        <dbReference type="ChEBI" id="CHEBI:60377"/>
        <dbReference type="ChEBI" id="CHEBI:62237"/>
        <dbReference type="ChEBI" id="CHEBI:64716"/>
        <dbReference type="EC" id="2.7.8.41"/>
    </reaction>
</comment>
<evidence type="ECO:0000313" key="14">
    <source>
        <dbReference type="Proteomes" id="UP000215902"/>
    </source>
</evidence>
<evidence type="ECO:0000256" key="9">
    <source>
        <dbReference type="ARBA" id="ARBA00023264"/>
    </source>
</evidence>
<evidence type="ECO:0000256" key="7">
    <source>
        <dbReference type="ARBA" id="ARBA00023136"/>
    </source>
</evidence>
<sequence length="258" mass="26468">LTRSLCSHWLRLPANSRPAGSSLLIVGRMAASQLASTDEASQRRNRVYTVPNAITAGRLVAAPCVAACVLSGSYAPAAAITLAAGLSDGLDGWIARRWPSQRSLLGSLLDPLADKTLVAALSLSLGYVGLLPAQLVALYIGRDLLLIGGTVAATVTGGGSDLLAKAQEVQPLTISKANTALQLATLGGALCCPLIGAPFDAAPLQLLWWMSAFTTGLSGLGYALHSQVLEAQQRLSAKPVKSAAPEAEAPEPAVKTPA</sequence>
<dbReference type="Pfam" id="PF01066">
    <property type="entry name" value="CDP-OH_P_transf"/>
    <property type="match status" value="1"/>
</dbReference>
<organism evidence="13 14">
    <name type="scientific">Macrostomum lignano</name>
    <dbReference type="NCBI Taxonomy" id="282301"/>
    <lineage>
        <taxon>Eukaryota</taxon>
        <taxon>Metazoa</taxon>
        <taxon>Spiralia</taxon>
        <taxon>Lophotrochozoa</taxon>
        <taxon>Platyhelminthes</taxon>
        <taxon>Rhabditophora</taxon>
        <taxon>Macrostomorpha</taxon>
        <taxon>Macrostomida</taxon>
        <taxon>Macrostomidae</taxon>
        <taxon>Macrostomum</taxon>
    </lineage>
</organism>
<accession>A0A267G7X3</accession>
<dbReference type="Proteomes" id="UP000215902">
    <property type="component" value="Unassembled WGS sequence"/>
</dbReference>
<reference evidence="13 14" key="1">
    <citation type="submission" date="2017-06" db="EMBL/GenBank/DDBJ databases">
        <title>A platform for efficient transgenesis in Macrostomum lignano, a flatworm model organism for stem cell research.</title>
        <authorList>
            <person name="Berezikov E."/>
        </authorList>
    </citation>
    <scope>NUCLEOTIDE SEQUENCE [LARGE SCALE GENOMIC DNA]</scope>
    <source>
        <strain evidence="13">DV1</strain>
        <tissue evidence="13">Whole organism</tissue>
    </source>
</reference>
<keyword evidence="8" id="KW-0594">Phospholipid biosynthesis</keyword>
<keyword evidence="2" id="KW-0444">Lipid biosynthesis</keyword>
<dbReference type="PANTHER" id="PTHR14269:SF60">
    <property type="entry name" value="CARDIOLIPIN SYNTHASE (CMP-FORMING)"/>
    <property type="match status" value="1"/>
</dbReference>
<comment type="subcellular location">
    <subcellularLocation>
        <location evidence="1">Membrane</location>
        <topology evidence="1">Multi-pass membrane protein</topology>
    </subcellularLocation>
</comment>
<dbReference type="Gene3D" id="1.20.120.1760">
    <property type="match status" value="1"/>
</dbReference>
<keyword evidence="5" id="KW-1133">Transmembrane helix</keyword>
<evidence type="ECO:0000256" key="12">
    <source>
        <dbReference type="SAM" id="MobiDB-lite"/>
    </source>
</evidence>
<dbReference type="InterPro" id="IPR050324">
    <property type="entry name" value="CDP-alcohol_PTase-I"/>
</dbReference>
<keyword evidence="4" id="KW-0812">Transmembrane</keyword>
<evidence type="ECO:0000313" key="13">
    <source>
        <dbReference type="EMBL" id="PAA81517.1"/>
    </source>
</evidence>
<name>A0A267G7X3_9PLAT</name>
<dbReference type="GO" id="GO:0043337">
    <property type="term" value="F:cardiolipin synthase (CMP-forming)"/>
    <property type="evidence" value="ECO:0007669"/>
    <property type="project" value="UniProtKB-EC"/>
</dbReference>
<dbReference type="GO" id="GO:0016020">
    <property type="term" value="C:membrane"/>
    <property type="evidence" value="ECO:0007669"/>
    <property type="project" value="UniProtKB-SubCell"/>
</dbReference>
<keyword evidence="14" id="KW-1185">Reference proteome</keyword>
<dbReference type="GO" id="GO:0032049">
    <property type="term" value="P:cardiolipin biosynthetic process"/>
    <property type="evidence" value="ECO:0007669"/>
    <property type="project" value="TreeGrafter"/>
</dbReference>
<dbReference type="GO" id="GO:0005739">
    <property type="term" value="C:mitochondrion"/>
    <property type="evidence" value="ECO:0007669"/>
    <property type="project" value="TreeGrafter"/>
</dbReference>
<evidence type="ECO:0000256" key="4">
    <source>
        <dbReference type="ARBA" id="ARBA00022692"/>
    </source>
</evidence>
<protein>
    <recommendedName>
        <fullName evidence="10">cardiolipin synthase (CMP-forming)</fullName>
        <ecNumber evidence="10">2.7.8.41</ecNumber>
    </recommendedName>
</protein>
<evidence type="ECO:0000256" key="8">
    <source>
        <dbReference type="ARBA" id="ARBA00023209"/>
    </source>
</evidence>
<evidence type="ECO:0000256" key="6">
    <source>
        <dbReference type="ARBA" id="ARBA00023098"/>
    </source>
</evidence>
<dbReference type="AlphaFoldDB" id="A0A267G7X3"/>
<proteinExistence type="predicted"/>
<dbReference type="PANTHER" id="PTHR14269">
    <property type="entry name" value="CDP-DIACYLGLYCEROL--GLYCEROL-3-PHOSPHATE 3-PHOSPHATIDYLTRANSFERASE-RELATED"/>
    <property type="match status" value="1"/>
</dbReference>
<keyword evidence="6" id="KW-0443">Lipid metabolism</keyword>
<feature type="non-terminal residue" evidence="13">
    <location>
        <position position="1"/>
    </location>
</feature>
<comment type="caution">
    <text evidence="13">The sequence shown here is derived from an EMBL/GenBank/DDBJ whole genome shotgun (WGS) entry which is preliminary data.</text>
</comment>
<keyword evidence="3" id="KW-0808">Transferase</keyword>
<keyword evidence="7" id="KW-0472">Membrane</keyword>
<keyword evidence="9" id="KW-1208">Phospholipid metabolism</keyword>
<dbReference type="OrthoDB" id="10020554at2759"/>
<dbReference type="STRING" id="282301.A0A267G7X3"/>
<evidence type="ECO:0000256" key="11">
    <source>
        <dbReference type="ARBA" id="ARBA00047433"/>
    </source>
</evidence>
<feature type="region of interest" description="Disordered" evidence="12">
    <location>
        <begin position="239"/>
        <end position="258"/>
    </location>
</feature>
<gene>
    <name evidence="13" type="ORF">BOX15_Mlig034558g2</name>
</gene>
<evidence type="ECO:0000256" key="10">
    <source>
        <dbReference type="ARBA" id="ARBA00039001"/>
    </source>
</evidence>
<evidence type="ECO:0000256" key="2">
    <source>
        <dbReference type="ARBA" id="ARBA00022516"/>
    </source>
</evidence>
<dbReference type="InterPro" id="IPR043130">
    <property type="entry name" value="CDP-OH_PTrfase_TM_dom"/>
</dbReference>